<organism evidence="4 5">
    <name type="scientific">Clostridium homopropionicum DSM 5847</name>
    <dbReference type="NCBI Taxonomy" id="1121318"/>
    <lineage>
        <taxon>Bacteria</taxon>
        <taxon>Bacillati</taxon>
        <taxon>Bacillota</taxon>
        <taxon>Clostridia</taxon>
        <taxon>Eubacteriales</taxon>
        <taxon>Clostridiaceae</taxon>
        <taxon>Clostridium</taxon>
    </lineage>
</organism>
<proteinExistence type="predicted"/>
<protein>
    <recommendedName>
        <fullName evidence="3">HTH tetR-type domain-containing protein</fullName>
    </recommendedName>
</protein>
<evidence type="ECO:0000313" key="5">
    <source>
        <dbReference type="Proteomes" id="UP000037043"/>
    </source>
</evidence>
<gene>
    <name evidence="4" type="ORF">CLHOM_29930</name>
</gene>
<feature type="domain" description="HTH tetR-type" evidence="3">
    <location>
        <begin position="14"/>
        <end position="74"/>
    </location>
</feature>
<keyword evidence="5" id="KW-1185">Reference proteome</keyword>
<name>A0A0L6Z6X5_9CLOT</name>
<dbReference type="PATRIC" id="fig|1121318.3.peg.3005"/>
<dbReference type="EMBL" id="LHUR01000036">
    <property type="protein sequence ID" value="KOA18709.1"/>
    <property type="molecule type" value="Genomic_DNA"/>
</dbReference>
<dbReference type="Gene3D" id="1.10.357.10">
    <property type="entry name" value="Tetracycline Repressor, domain 2"/>
    <property type="match status" value="1"/>
</dbReference>
<feature type="DNA-binding region" description="H-T-H motif" evidence="2">
    <location>
        <begin position="37"/>
        <end position="56"/>
    </location>
</feature>
<dbReference type="InterPro" id="IPR009057">
    <property type="entry name" value="Homeodomain-like_sf"/>
</dbReference>
<comment type="caution">
    <text evidence="4">The sequence shown here is derived from an EMBL/GenBank/DDBJ whole genome shotgun (WGS) entry which is preliminary data.</text>
</comment>
<evidence type="ECO:0000256" key="1">
    <source>
        <dbReference type="ARBA" id="ARBA00023125"/>
    </source>
</evidence>
<dbReference type="RefSeq" id="WP_052222466.1">
    <property type="nucleotide sequence ID" value="NZ_LHUR01000036.1"/>
</dbReference>
<dbReference type="PROSITE" id="PS50977">
    <property type="entry name" value="HTH_TETR_2"/>
    <property type="match status" value="1"/>
</dbReference>
<dbReference type="SUPFAM" id="SSF46689">
    <property type="entry name" value="Homeodomain-like"/>
    <property type="match status" value="1"/>
</dbReference>
<dbReference type="STRING" id="36844.SAMN04488501_110130"/>
<reference evidence="5" key="1">
    <citation type="submission" date="2015-08" db="EMBL/GenBank/DDBJ databases">
        <title>Genome sequence of the strict anaerobe Clostridium homopropionicum LuHBu1 (DSM 5847T).</title>
        <authorList>
            <person name="Poehlein A."/>
            <person name="Beck M."/>
            <person name="Schiel-Bengelsdorf B."/>
            <person name="Bengelsdorf F.R."/>
            <person name="Daniel R."/>
            <person name="Duerre P."/>
        </authorList>
    </citation>
    <scope>NUCLEOTIDE SEQUENCE [LARGE SCALE GENOMIC DNA]</scope>
    <source>
        <strain evidence="5">DSM 5847</strain>
    </source>
</reference>
<dbReference type="InterPro" id="IPR001647">
    <property type="entry name" value="HTH_TetR"/>
</dbReference>
<accession>A0A0L6Z6X5</accession>
<dbReference type="Proteomes" id="UP000037043">
    <property type="component" value="Unassembled WGS sequence"/>
</dbReference>
<keyword evidence="1 2" id="KW-0238">DNA-binding</keyword>
<sequence>MSQNKFTLREQKFGDKRIEILNAFIKELETKTLHSISVDSICEIVKISKVTFFKYFESKEQVLYYFIHKWQYALSCDIDAKRYSGASGIYRVFKAVTERKYSVNIMLAIAQYFIKLESTPQPMNISDYEYYLFSREAYELNSPKRSLCDILVYYLESMNCKAVNSTLENLFSVFYGVPIVVHMMGSEEELWDKYQNALNAILSNC</sequence>
<evidence type="ECO:0000313" key="4">
    <source>
        <dbReference type="EMBL" id="KOA18709.1"/>
    </source>
</evidence>
<evidence type="ECO:0000256" key="2">
    <source>
        <dbReference type="PROSITE-ProRule" id="PRU00335"/>
    </source>
</evidence>
<dbReference type="AlphaFoldDB" id="A0A0L6Z6X5"/>
<dbReference type="GO" id="GO:0003677">
    <property type="term" value="F:DNA binding"/>
    <property type="evidence" value="ECO:0007669"/>
    <property type="project" value="UniProtKB-UniRule"/>
</dbReference>
<evidence type="ECO:0000259" key="3">
    <source>
        <dbReference type="PROSITE" id="PS50977"/>
    </source>
</evidence>